<protein>
    <submittedName>
        <fullName evidence="1">Uncharacterized protein</fullName>
    </submittedName>
</protein>
<evidence type="ECO:0000313" key="2">
    <source>
        <dbReference type="Proteomes" id="UP000324222"/>
    </source>
</evidence>
<accession>A0A5B7DXE8</accession>
<organism evidence="1 2">
    <name type="scientific">Portunus trituberculatus</name>
    <name type="common">Swimming crab</name>
    <name type="synonym">Neptunus trituberculatus</name>
    <dbReference type="NCBI Taxonomy" id="210409"/>
    <lineage>
        <taxon>Eukaryota</taxon>
        <taxon>Metazoa</taxon>
        <taxon>Ecdysozoa</taxon>
        <taxon>Arthropoda</taxon>
        <taxon>Crustacea</taxon>
        <taxon>Multicrustacea</taxon>
        <taxon>Malacostraca</taxon>
        <taxon>Eumalacostraca</taxon>
        <taxon>Eucarida</taxon>
        <taxon>Decapoda</taxon>
        <taxon>Pleocyemata</taxon>
        <taxon>Brachyura</taxon>
        <taxon>Eubrachyura</taxon>
        <taxon>Portunoidea</taxon>
        <taxon>Portunidae</taxon>
        <taxon>Portuninae</taxon>
        <taxon>Portunus</taxon>
    </lineage>
</organism>
<sequence>MRQDGAHSTDGDTGHTCAREASCVTQDDTTLDWPLPQQTWPSCKPLLKFMKSLCDNLRLLTHALHSMTRGVQCVWVRGCVVIPPLAVLPC</sequence>
<reference evidence="1 2" key="1">
    <citation type="submission" date="2019-05" db="EMBL/GenBank/DDBJ databases">
        <title>Another draft genome of Portunus trituberculatus and its Hox gene families provides insights of decapod evolution.</title>
        <authorList>
            <person name="Jeong J.-H."/>
            <person name="Song I."/>
            <person name="Kim S."/>
            <person name="Choi T."/>
            <person name="Kim D."/>
            <person name="Ryu S."/>
            <person name="Kim W."/>
        </authorList>
    </citation>
    <scope>NUCLEOTIDE SEQUENCE [LARGE SCALE GENOMIC DNA]</scope>
    <source>
        <tissue evidence="1">Muscle</tissue>
    </source>
</reference>
<comment type="caution">
    <text evidence="1">The sequence shown here is derived from an EMBL/GenBank/DDBJ whole genome shotgun (WGS) entry which is preliminary data.</text>
</comment>
<dbReference type="AlphaFoldDB" id="A0A5B7DXE8"/>
<dbReference type="EMBL" id="VSRR010001498">
    <property type="protein sequence ID" value="MPC25707.1"/>
    <property type="molecule type" value="Genomic_DNA"/>
</dbReference>
<proteinExistence type="predicted"/>
<gene>
    <name evidence="1" type="ORF">E2C01_018830</name>
</gene>
<dbReference type="Proteomes" id="UP000324222">
    <property type="component" value="Unassembled WGS sequence"/>
</dbReference>
<evidence type="ECO:0000313" key="1">
    <source>
        <dbReference type="EMBL" id="MPC25707.1"/>
    </source>
</evidence>
<keyword evidence="2" id="KW-1185">Reference proteome</keyword>
<name>A0A5B7DXE8_PORTR</name>